<dbReference type="EMBL" id="QSUL01000001">
    <property type="protein sequence ID" value="RGN40248.1"/>
    <property type="molecule type" value="Genomic_DNA"/>
</dbReference>
<feature type="domain" description="Sialate O-acetylesterase" evidence="2">
    <location>
        <begin position="104"/>
        <end position="343"/>
    </location>
</feature>
<evidence type="ECO:0000259" key="2">
    <source>
        <dbReference type="Pfam" id="PF03629"/>
    </source>
</evidence>
<reference evidence="3 4" key="1">
    <citation type="submission" date="2018-08" db="EMBL/GenBank/DDBJ databases">
        <title>A genome reference for cultivated species of the human gut microbiota.</title>
        <authorList>
            <person name="Zou Y."/>
            <person name="Xue W."/>
            <person name="Luo G."/>
        </authorList>
    </citation>
    <scope>NUCLEOTIDE SEQUENCE [LARGE SCALE GENOMIC DNA]</scope>
    <source>
        <strain evidence="3 4">OM05-15BH</strain>
    </source>
</reference>
<dbReference type="InterPro" id="IPR005181">
    <property type="entry name" value="SASA"/>
</dbReference>
<dbReference type="InterPro" id="IPR039329">
    <property type="entry name" value="SIAE"/>
</dbReference>
<dbReference type="InterPro" id="IPR013783">
    <property type="entry name" value="Ig-like_fold"/>
</dbReference>
<evidence type="ECO:0000256" key="1">
    <source>
        <dbReference type="ARBA" id="ARBA00022801"/>
    </source>
</evidence>
<protein>
    <submittedName>
        <fullName evidence="3">Sialate O-acetylesterase</fullName>
    </submittedName>
</protein>
<evidence type="ECO:0000313" key="3">
    <source>
        <dbReference type="EMBL" id="RGN40248.1"/>
    </source>
</evidence>
<comment type="caution">
    <text evidence="3">The sequence shown here is derived from an EMBL/GenBank/DDBJ whole genome shotgun (WGS) entry which is preliminary data.</text>
</comment>
<evidence type="ECO:0000313" key="4">
    <source>
        <dbReference type="Proteomes" id="UP000260983"/>
    </source>
</evidence>
<proteinExistence type="predicted"/>
<dbReference type="SUPFAM" id="SSF52266">
    <property type="entry name" value="SGNH hydrolase"/>
    <property type="match status" value="1"/>
</dbReference>
<dbReference type="InterPro" id="IPR036514">
    <property type="entry name" value="SGNH_hydro_sf"/>
</dbReference>
<gene>
    <name evidence="3" type="ORF">DXB65_00995</name>
</gene>
<dbReference type="Gene3D" id="2.60.40.10">
    <property type="entry name" value="Immunoglobulins"/>
    <property type="match status" value="1"/>
</dbReference>
<dbReference type="AlphaFoldDB" id="A0A3E5BRJ7"/>
<dbReference type="RefSeq" id="WP_117723044.1">
    <property type="nucleotide sequence ID" value="NZ_CAUGNI010000008.1"/>
</dbReference>
<dbReference type="Pfam" id="PF03629">
    <property type="entry name" value="SASA"/>
    <property type="match status" value="1"/>
</dbReference>
<organism evidence="3 4">
    <name type="scientific">Bacteroides oleiciplenus</name>
    <dbReference type="NCBI Taxonomy" id="626931"/>
    <lineage>
        <taxon>Bacteria</taxon>
        <taxon>Pseudomonadati</taxon>
        <taxon>Bacteroidota</taxon>
        <taxon>Bacteroidia</taxon>
        <taxon>Bacteroidales</taxon>
        <taxon>Bacteroidaceae</taxon>
        <taxon>Bacteroides</taxon>
    </lineage>
</organism>
<dbReference type="Proteomes" id="UP000260983">
    <property type="component" value="Unassembled WGS sequence"/>
</dbReference>
<dbReference type="GO" id="GO:0005975">
    <property type="term" value="P:carbohydrate metabolic process"/>
    <property type="evidence" value="ECO:0007669"/>
    <property type="project" value="TreeGrafter"/>
</dbReference>
<accession>A0A3E5BRJ7</accession>
<dbReference type="PANTHER" id="PTHR22901:SF0">
    <property type="entry name" value="SIALATE O-ACETYLESTERASE"/>
    <property type="match status" value="1"/>
</dbReference>
<name>A0A3E5BRJ7_9BACE</name>
<sequence>MNKIYVFLFALLWTISLPAKIQLPAVLSNQMVLQQQTDIKLWGKATSNTWVTIKTSWNNRTFTVQAGKEGNWLVSVPTPLAGGPYEISISDGEEIVLKDILIGEVWFCSGQSNMSMPLQGWNGQPIEGANEVLVKANENIPVRFFTATAKTSPTLQEDTYGEWLKPSSENLQSVSALAYFYGQLLQETLDVPVGLVVSAFGGSKIESWLSYKAVDDIPGALAHHSPSQLYNAMIHPFKNYTIKGFLWYQGENNWVDPELYARLFPELPKDFRRAWNAGELPFYYVQIAPGPYDGVEKTTSARIREVQMLNEKTIPNAGMVVTLDLGGLYGHPSKKKEVGHRLAYMALAKTYGRKGFGYQAPAYKSIEINKQEIIISFEYTSSRCVVPAFVNLENFEVAGADRIFYPATARINERTRCVVVTAEEVTHPIAVRYAYKNFTKASLFDEYGLPVSSFRSDNW</sequence>
<dbReference type="Gene3D" id="3.40.50.1110">
    <property type="entry name" value="SGNH hydrolase"/>
    <property type="match status" value="1"/>
</dbReference>
<keyword evidence="1" id="KW-0378">Hydrolase</keyword>
<dbReference type="PANTHER" id="PTHR22901">
    <property type="entry name" value="SIALATE O-ACETYLESTERASE"/>
    <property type="match status" value="1"/>
</dbReference>
<dbReference type="GO" id="GO:0001681">
    <property type="term" value="F:sialate O-acetylesterase activity"/>
    <property type="evidence" value="ECO:0007669"/>
    <property type="project" value="InterPro"/>
</dbReference>